<dbReference type="Proteomes" id="UP000077755">
    <property type="component" value="Chromosome 1"/>
</dbReference>
<keyword evidence="3" id="KW-1185">Reference proteome</keyword>
<sequence>MAEIDYSLQKLLKKLKDYKGKVRKGRYQWFSAQCLVKEGAEIPVKLVDPTPNVNYGCVYDGNSILP</sequence>
<evidence type="ECO:0000313" key="3">
    <source>
        <dbReference type="Proteomes" id="UP000077755"/>
    </source>
</evidence>
<organism evidence="1">
    <name type="scientific">Daucus carota subsp. sativus</name>
    <name type="common">Carrot</name>
    <dbReference type="NCBI Taxonomy" id="79200"/>
    <lineage>
        <taxon>Eukaryota</taxon>
        <taxon>Viridiplantae</taxon>
        <taxon>Streptophyta</taxon>
        <taxon>Embryophyta</taxon>
        <taxon>Tracheophyta</taxon>
        <taxon>Spermatophyta</taxon>
        <taxon>Magnoliopsida</taxon>
        <taxon>eudicotyledons</taxon>
        <taxon>Gunneridae</taxon>
        <taxon>Pentapetalae</taxon>
        <taxon>asterids</taxon>
        <taxon>campanulids</taxon>
        <taxon>Apiales</taxon>
        <taxon>Apiaceae</taxon>
        <taxon>Apioideae</taxon>
        <taxon>Scandiceae</taxon>
        <taxon>Daucinae</taxon>
        <taxon>Daucus</taxon>
        <taxon>Daucus sect. Daucus</taxon>
    </lineage>
</organism>
<accession>A0A162B1X4</accession>
<evidence type="ECO:0000313" key="1">
    <source>
        <dbReference type="EMBL" id="KZN08943.1"/>
    </source>
</evidence>
<dbReference type="EMBL" id="CP093343">
    <property type="protein sequence ID" value="WOG82383.1"/>
    <property type="molecule type" value="Genomic_DNA"/>
</dbReference>
<dbReference type="EMBL" id="LNRQ01000001">
    <property type="protein sequence ID" value="KZN08943.1"/>
    <property type="molecule type" value="Genomic_DNA"/>
</dbReference>
<name>A0A162B1X4_DAUCS</name>
<dbReference type="Gramene" id="KZN08943">
    <property type="protein sequence ID" value="KZN08943"/>
    <property type="gene ID" value="DCAR_001599"/>
</dbReference>
<gene>
    <name evidence="1" type="ORF">DCAR_001599</name>
    <name evidence="2" type="ORF">DCAR_0101547</name>
</gene>
<reference evidence="2" key="2">
    <citation type="submission" date="2022-03" db="EMBL/GenBank/DDBJ databases">
        <title>Draft title - Genomic analysis of global carrot germplasm unveils the trajectory of domestication and the origin of high carotenoid orange carrot.</title>
        <authorList>
            <person name="Iorizzo M."/>
            <person name="Ellison S."/>
            <person name="Senalik D."/>
            <person name="Macko-Podgorni A."/>
            <person name="Grzebelus D."/>
            <person name="Bostan H."/>
            <person name="Rolling W."/>
            <person name="Curaba J."/>
            <person name="Simon P."/>
        </authorList>
    </citation>
    <scope>NUCLEOTIDE SEQUENCE</scope>
    <source>
        <tissue evidence="2">Leaf</tissue>
    </source>
</reference>
<dbReference type="AlphaFoldDB" id="A0A162B1X4"/>
<proteinExistence type="predicted"/>
<protein>
    <submittedName>
        <fullName evidence="1">Uncharacterized protein</fullName>
    </submittedName>
</protein>
<evidence type="ECO:0000313" key="2">
    <source>
        <dbReference type="EMBL" id="WOG82383.1"/>
    </source>
</evidence>
<reference evidence="1" key="1">
    <citation type="journal article" date="2016" name="Nat. Genet.">
        <title>A high-quality carrot genome assembly provides new insights into carotenoid accumulation and asterid genome evolution.</title>
        <authorList>
            <person name="Iorizzo M."/>
            <person name="Ellison S."/>
            <person name="Senalik D."/>
            <person name="Zeng P."/>
            <person name="Satapoomin P."/>
            <person name="Huang J."/>
            <person name="Bowman M."/>
            <person name="Iovene M."/>
            <person name="Sanseverino W."/>
            <person name="Cavagnaro P."/>
            <person name="Yildiz M."/>
            <person name="Macko-Podgorni A."/>
            <person name="Moranska E."/>
            <person name="Grzebelus E."/>
            <person name="Grzebelus D."/>
            <person name="Ashrafi H."/>
            <person name="Zheng Z."/>
            <person name="Cheng S."/>
            <person name="Spooner D."/>
            <person name="Van Deynze A."/>
            <person name="Simon P."/>
        </authorList>
    </citation>
    <scope>NUCLEOTIDE SEQUENCE [LARGE SCALE GENOMIC DNA]</scope>
    <source>
        <tissue evidence="1">Leaf</tissue>
    </source>
</reference>